<dbReference type="Gene3D" id="1.10.10.10">
    <property type="entry name" value="Winged helix-like DNA-binding domain superfamily/Winged helix DNA-binding domain"/>
    <property type="match status" value="1"/>
</dbReference>
<dbReference type="SUPFAM" id="SSF82171">
    <property type="entry name" value="DPP6 N-terminal domain-like"/>
    <property type="match status" value="1"/>
</dbReference>
<evidence type="ECO:0000256" key="5">
    <source>
        <dbReference type="ARBA" id="ARBA00023163"/>
    </source>
</evidence>
<dbReference type="Pfam" id="PF00400">
    <property type="entry name" value="WD40"/>
    <property type="match status" value="1"/>
</dbReference>
<evidence type="ECO:0000256" key="1">
    <source>
        <dbReference type="ARBA" id="ARBA00010641"/>
    </source>
</evidence>
<dbReference type="NCBIfam" id="TIGR02937">
    <property type="entry name" value="sigma70-ECF"/>
    <property type="match status" value="1"/>
</dbReference>
<dbReference type="GO" id="GO:0005829">
    <property type="term" value="C:cytosol"/>
    <property type="evidence" value="ECO:0007669"/>
    <property type="project" value="UniProtKB-ARBA"/>
</dbReference>
<dbReference type="SMART" id="SM00320">
    <property type="entry name" value="WD40"/>
    <property type="match status" value="2"/>
</dbReference>
<evidence type="ECO:0000313" key="10">
    <source>
        <dbReference type="EMBL" id="VTR97049.1"/>
    </source>
</evidence>
<dbReference type="InterPro" id="IPR015943">
    <property type="entry name" value="WD40/YVTN_repeat-like_dom_sf"/>
</dbReference>
<evidence type="ECO:0000259" key="8">
    <source>
        <dbReference type="Pfam" id="PF04542"/>
    </source>
</evidence>
<accession>A0A6P2D7C0</accession>
<dbReference type="CDD" id="cd06171">
    <property type="entry name" value="Sigma70_r4"/>
    <property type="match status" value="1"/>
</dbReference>
<keyword evidence="4" id="KW-0238">DNA-binding</keyword>
<keyword evidence="6" id="KW-0853">WD repeat</keyword>
<evidence type="ECO:0000256" key="6">
    <source>
        <dbReference type="PROSITE-ProRule" id="PRU00221"/>
    </source>
</evidence>
<feature type="region of interest" description="Disordered" evidence="7">
    <location>
        <begin position="104"/>
        <end position="131"/>
    </location>
</feature>
<dbReference type="PANTHER" id="PTHR43133:SF8">
    <property type="entry name" value="RNA POLYMERASE SIGMA FACTOR HI_1459-RELATED"/>
    <property type="match status" value="1"/>
</dbReference>
<dbReference type="InterPro" id="IPR007627">
    <property type="entry name" value="RNA_pol_sigma70_r2"/>
</dbReference>
<dbReference type="InterPro" id="IPR039425">
    <property type="entry name" value="RNA_pol_sigma-70-like"/>
</dbReference>
<sequence>MTIADTLRRLGCSAPDPRSDGELLHGFASARDEGAFTELLRRFGPTVYGVCRRVLGNVPDADDAFQAVFLVLARRAPELRTPAGIGNWLYGVAVRTATKARIMNAKRRARQRSDRTSRSVSYPPPVAPDPDTRAAIDAELAALPDRYRAALVACDLNGRTRREAARELGWPEGTVAARLAHARRLLAARLTRRGVTLTAGALAAVPVPASVAAETVAAVRALHATGTAALISPAAQRLSDEATRSVTTIPERWLVWCGLVLALVAGGAVLRATPDHDPLLPAPQFVAAPVPRAAEVEWREAQPIELSDGGRVTSVAFAPGGKTFAVCRDSGDIDFFDPVTRKHQQRMAVRHDPTVNANTEVGTSTVLAFRPTPHSALGDVFAVTHKNGVIFGTTTIGLLADNAAAVTGVPGNWALKGLDPHALVWVPGADGSACVAVTNGAVTTAAPKAAAGMEPQFPGEDKFRHKPTPLAPLPGSRLLTTFKAVEDTGTSLQLHIVPLTGPNKRVKLTGHRARPTCAAAAPDGKTLVTGDERGEVIVWDGETGEATSRVVLGAGLVQLALAPDERTLAAVCVRPLKVAGGERTELELYLLDARSLRAKPKPCWTTGDKPLPGRLEGTASLAFSSNGKTLLVAVADPFARTTPAELPKSMGVRVWERVPKK</sequence>
<dbReference type="InterPro" id="IPR036388">
    <property type="entry name" value="WH-like_DNA-bd_sf"/>
</dbReference>
<dbReference type="SUPFAM" id="SSF88659">
    <property type="entry name" value="Sigma3 and sigma4 domains of RNA polymerase sigma factors"/>
    <property type="match status" value="1"/>
</dbReference>
<dbReference type="InterPro" id="IPR013249">
    <property type="entry name" value="RNA_pol_sigma70_r4_t2"/>
</dbReference>
<dbReference type="InterPro" id="IPR013324">
    <property type="entry name" value="RNA_pol_sigma_r3/r4-like"/>
</dbReference>
<feature type="repeat" description="WD" evidence="6">
    <location>
        <begin position="508"/>
        <end position="549"/>
    </location>
</feature>
<evidence type="ECO:0000313" key="11">
    <source>
        <dbReference type="Proteomes" id="UP000464178"/>
    </source>
</evidence>
<evidence type="ECO:0000259" key="9">
    <source>
        <dbReference type="Pfam" id="PF08281"/>
    </source>
</evidence>
<protein>
    <submittedName>
        <fullName evidence="10">Uncharacterized protein</fullName>
    </submittedName>
</protein>
<dbReference type="AlphaFoldDB" id="A0A6P2D7C0"/>
<keyword evidence="3" id="KW-0731">Sigma factor</keyword>
<comment type="similarity">
    <text evidence="1">Belongs to the sigma-70 factor family. ECF subfamily.</text>
</comment>
<feature type="domain" description="RNA polymerase sigma-70 region 2" evidence="8">
    <location>
        <begin position="39"/>
        <end position="99"/>
    </location>
</feature>
<dbReference type="Pfam" id="PF04542">
    <property type="entry name" value="Sigma70_r2"/>
    <property type="match status" value="1"/>
</dbReference>
<evidence type="ECO:0000256" key="2">
    <source>
        <dbReference type="ARBA" id="ARBA00023015"/>
    </source>
</evidence>
<proteinExistence type="inferred from homology"/>
<dbReference type="GO" id="GO:0016987">
    <property type="term" value="F:sigma factor activity"/>
    <property type="evidence" value="ECO:0007669"/>
    <property type="project" value="UniProtKB-KW"/>
</dbReference>
<reference evidence="10 11" key="1">
    <citation type="submission" date="2019-05" db="EMBL/GenBank/DDBJ databases">
        <authorList>
            <consortium name="Science for Life Laboratories"/>
        </authorList>
    </citation>
    <scope>NUCLEOTIDE SEQUENCE [LARGE SCALE GENOMIC DNA]</scope>
    <source>
        <strain evidence="10">Soil9</strain>
    </source>
</reference>
<dbReference type="SUPFAM" id="SSF88946">
    <property type="entry name" value="Sigma2 domain of RNA polymerase sigma factors"/>
    <property type="match status" value="1"/>
</dbReference>
<dbReference type="RefSeq" id="WP_162671032.1">
    <property type="nucleotide sequence ID" value="NZ_LR593886.1"/>
</dbReference>
<dbReference type="InterPro" id="IPR014284">
    <property type="entry name" value="RNA_pol_sigma-70_dom"/>
</dbReference>
<dbReference type="EMBL" id="LR593886">
    <property type="protein sequence ID" value="VTR97049.1"/>
    <property type="molecule type" value="Genomic_DNA"/>
</dbReference>
<dbReference type="Proteomes" id="UP000464178">
    <property type="component" value="Chromosome"/>
</dbReference>
<dbReference type="InterPro" id="IPR013325">
    <property type="entry name" value="RNA_pol_sigma_r2"/>
</dbReference>
<name>A0A6P2D7C0_9BACT</name>
<dbReference type="KEGG" id="gms:SOIL9_09150"/>
<dbReference type="PROSITE" id="PS50294">
    <property type="entry name" value="WD_REPEATS_REGION"/>
    <property type="match status" value="1"/>
</dbReference>
<evidence type="ECO:0000256" key="4">
    <source>
        <dbReference type="ARBA" id="ARBA00023125"/>
    </source>
</evidence>
<dbReference type="PANTHER" id="PTHR43133">
    <property type="entry name" value="RNA POLYMERASE ECF-TYPE SIGMA FACTO"/>
    <property type="match status" value="1"/>
</dbReference>
<dbReference type="GO" id="GO:0006352">
    <property type="term" value="P:DNA-templated transcription initiation"/>
    <property type="evidence" value="ECO:0007669"/>
    <property type="project" value="InterPro"/>
</dbReference>
<dbReference type="GO" id="GO:0003677">
    <property type="term" value="F:DNA binding"/>
    <property type="evidence" value="ECO:0007669"/>
    <property type="project" value="UniProtKB-KW"/>
</dbReference>
<gene>
    <name evidence="10" type="ORF">SOIL9_09150</name>
</gene>
<feature type="domain" description="RNA polymerase sigma factor 70 region 4 type 2" evidence="9">
    <location>
        <begin position="134"/>
        <end position="186"/>
    </location>
</feature>
<organism evidence="10 11">
    <name type="scientific">Gemmata massiliana</name>
    <dbReference type="NCBI Taxonomy" id="1210884"/>
    <lineage>
        <taxon>Bacteria</taxon>
        <taxon>Pseudomonadati</taxon>
        <taxon>Planctomycetota</taxon>
        <taxon>Planctomycetia</taxon>
        <taxon>Gemmatales</taxon>
        <taxon>Gemmataceae</taxon>
        <taxon>Gemmata</taxon>
    </lineage>
</organism>
<dbReference type="Gene3D" id="2.130.10.10">
    <property type="entry name" value="YVTN repeat-like/Quinoprotein amine dehydrogenase"/>
    <property type="match status" value="1"/>
</dbReference>
<keyword evidence="11" id="KW-1185">Reference proteome</keyword>
<dbReference type="Gene3D" id="1.10.1740.10">
    <property type="match status" value="1"/>
</dbReference>
<evidence type="ECO:0000256" key="7">
    <source>
        <dbReference type="SAM" id="MobiDB-lite"/>
    </source>
</evidence>
<dbReference type="InterPro" id="IPR001680">
    <property type="entry name" value="WD40_rpt"/>
</dbReference>
<dbReference type="Pfam" id="PF08281">
    <property type="entry name" value="Sigma70_r4_2"/>
    <property type="match status" value="1"/>
</dbReference>
<keyword evidence="5" id="KW-0804">Transcription</keyword>
<evidence type="ECO:0000256" key="3">
    <source>
        <dbReference type="ARBA" id="ARBA00023082"/>
    </source>
</evidence>
<dbReference type="PROSITE" id="PS50082">
    <property type="entry name" value="WD_REPEATS_2"/>
    <property type="match status" value="1"/>
</dbReference>
<keyword evidence="2" id="KW-0805">Transcription regulation</keyword>